<feature type="compositionally biased region" description="Polar residues" evidence="1">
    <location>
        <begin position="236"/>
        <end position="247"/>
    </location>
</feature>
<proteinExistence type="predicted"/>
<feature type="compositionally biased region" description="Pro residues" evidence="1">
    <location>
        <begin position="53"/>
        <end position="69"/>
    </location>
</feature>
<feature type="compositionally biased region" description="Polar residues" evidence="1">
    <location>
        <begin position="38"/>
        <end position="51"/>
    </location>
</feature>
<feature type="compositionally biased region" description="Pro residues" evidence="1">
    <location>
        <begin position="103"/>
        <end position="119"/>
    </location>
</feature>
<feature type="region of interest" description="Disordered" evidence="1">
    <location>
        <begin position="173"/>
        <end position="294"/>
    </location>
</feature>
<organism evidence="2 3">
    <name type="scientific">Hanseniaspora guilliermondii</name>
    <dbReference type="NCBI Taxonomy" id="56406"/>
    <lineage>
        <taxon>Eukaryota</taxon>
        <taxon>Fungi</taxon>
        <taxon>Dikarya</taxon>
        <taxon>Ascomycota</taxon>
        <taxon>Saccharomycotina</taxon>
        <taxon>Saccharomycetes</taxon>
        <taxon>Saccharomycodales</taxon>
        <taxon>Saccharomycodaceae</taxon>
        <taxon>Hanseniaspora</taxon>
    </lineage>
</organism>
<dbReference type="Proteomes" id="UP000183365">
    <property type="component" value="Unassembled WGS sequence"/>
</dbReference>
<feature type="compositionally biased region" description="Low complexity" evidence="1">
    <location>
        <begin position="120"/>
        <end position="131"/>
    </location>
</feature>
<dbReference type="OrthoDB" id="2430277at2759"/>
<gene>
    <name evidence="2" type="ORF">HGUI_00149</name>
</gene>
<protein>
    <submittedName>
        <fullName evidence="2">Uncharacterized protein</fullName>
    </submittedName>
</protein>
<dbReference type="EMBL" id="FQNF01000002">
    <property type="protein sequence ID" value="SGZ37949.1"/>
    <property type="molecule type" value="Genomic_DNA"/>
</dbReference>
<keyword evidence="3" id="KW-1185">Reference proteome</keyword>
<feature type="region of interest" description="Disordered" evidence="1">
    <location>
        <begin position="1"/>
        <end position="144"/>
    </location>
</feature>
<reference evidence="3" key="1">
    <citation type="submission" date="2016-11" db="EMBL/GenBank/DDBJ databases">
        <authorList>
            <person name="Guldener U."/>
        </authorList>
    </citation>
    <scope>NUCLEOTIDE SEQUENCE [LARGE SCALE GENOMIC DNA]</scope>
</reference>
<sequence length="356" mass="37281">MPKAPELAKNIPKAPEIPSSVPVAPPLPSSTPKAPELPSSTPQAPSMPSSIPQAPPLPSSVPAAPPLPSSMPKAPELPSSTLQAPPIPSSIPKAPELPSSTPQAPPLPSSVPAAPPLPSSTPKAPSLPSLSTNADTIKTPPVNPLVGGLPFLAEIQKKRDDTYVVDEKNVAAVSKHGASNLQHKELKLSTGAKTPSAPNMPPPLQQSAPSAPSAPSMPPPLQQSATIGENTKVEDMSTTAYRSNDTGTTKKAPPPPPAVENKPKGNYKTRLFSDGTTTSSAVTREGRPDEQLTDSSSYINKAGMRKQLADVAIPESTRFKWLTKDEMPIPRPFLGRTKLYPSGRGSSVPLNFKLYE</sequence>
<feature type="compositionally biased region" description="Low complexity" evidence="1">
    <location>
        <begin position="205"/>
        <end position="214"/>
    </location>
</feature>
<accession>A0A1L0CGU7</accession>
<dbReference type="VEuPathDB" id="FungiDB:HGUI_00149"/>
<name>A0A1L0CGU7_9ASCO</name>
<dbReference type="AlphaFoldDB" id="A0A1L0CGU7"/>
<evidence type="ECO:0000313" key="2">
    <source>
        <dbReference type="EMBL" id="SGZ37949.1"/>
    </source>
</evidence>
<evidence type="ECO:0000256" key="1">
    <source>
        <dbReference type="SAM" id="MobiDB-lite"/>
    </source>
</evidence>
<evidence type="ECO:0000313" key="3">
    <source>
        <dbReference type="Proteomes" id="UP000183365"/>
    </source>
</evidence>